<dbReference type="PANTHER" id="PTHR12304:SF4">
    <property type="entry name" value="URIDINE NUCLEOSIDASE"/>
    <property type="match status" value="1"/>
</dbReference>
<dbReference type="InterPro" id="IPR036452">
    <property type="entry name" value="Ribo_hydro-like"/>
</dbReference>
<dbReference type="InterPro" id="IPR023186">
    <property type="entry name" value="IUNH"/>
</dbReference>
<dbReference type="InterPro" id="IPR001910">
    <property type="entry name" value="Inosine/uridine_hydrolase_dom"/>
</dbReference>
<dbReference type="PANTHER" id="PTHR12304">
    <property type="entry name" value="INOSINE-URIDINE PREFERRING NUCLEOSIDE HYDROLASE"/>
    <property type="match status" value="1"/>
</dbReference>
<sequence length="368" mass="40618">MRNFILYQDGSSDDYIALCLITAMLRKSGGKLAGIITAGTGEVDAKCGLQNVLEICNALGLEQIILGQGEDKRINPEFGQSFPSYIRSFIDTLPALIGLKSSPTIDKFPNAVESFHHIISQSDEPVVIIATGPLTDLDLLFANYPEDKKKVEIVMMGGAIHVPGNIQDLDPQIPNKVAEWNIFADIAAARNVIASGVPLLMVPLDVTQHIRVTENFYKQLEEIAQKQPTSAISLVYKLITALKVAFEKEHPEINFFQVYYLWDPFAAMIALEPAFAKIEEKYIQVVLETGKTEEVEQSAEGVGRIRVATDIAKPAEEILNHLIEIISSLPPPSNQNEKVTPWCAMFGSVNPQKTENAAQGEPYLQFHN</sequence>
<feature type="domain" description="Inosine/uridine-preferring nucleoside hydrolase" evidence="3">
    <location>
        <begin position="5"/>
        <end position="310"/>
    </location>
</feature>
<dbReference type="Proteomes" id="UP001222087">
    <property type="component" value="Chromosome"/>
</dbReference>
<evidence type="ECO:0000313" key="5">
    <source>
        <dbReference type="Proteomes" id="UP001222087"/>
    </source>
</evidence>
<proteinExistence type="predicted"/>
<evidence type="ECO:0000259" key="3">
    <source>
        <dbReference type="Pfam" id="PF01156"/>
    </source>
</evidence>
<dbReference type="Gene3D" id="3.90.245.10">
    <property type="entry name" value="Ribonucleoside hydrolase-like"/>
    <property type="match status" value="1"/>
</dbReference>
<keyword evidence="5" id="KW-1185">Reference proteome</keyword>
<dbReference type="GO" id="GO:0016787">
    <property type="term" value="F:hydrolase activity"/>
    <property type="evidence" value="ECO:0007669"/>
    <property type="project" value="UniProtKB-KW"/>
</dbReference>
<gene>
    <name evidence="4" type="ORF">PXX05_05935</name>
</gene>
<protein>
    <submittedName>
        <fullName evidence="4">Nucleoside hydrolase</fullName>
    </submittedName>
</protein>
<evidence type="ECO:0000256" key="2">
    <source>
        <dbReference type="ARBA" id="ARBA00023295"/>
    </source>
</evidence>
<evidence type="ECO:0000313" key="4">
    <source>
        <dbReference type="EMBL" id="WED44325.1"/>
    </source>
</evidence>
<accession>A0ABY8AUF4</accession>
<dbReference type="EMBL" id="CP119078">
    <property type="protein sequence ID" value="WED44325.1"/>
    <property type="molecule type" value="Genomic_DNA"/>
</dbReference>
<keyword evidence="2" id="KW-0326">Glycosidase</keyword>
<dbReference type="SUPFAM" id="SSF53590">
    <property type="entry name" value="Nucleoside hydrolase"/>
    <property type="match status" value="1"/>
</dbReference>
<dbReference type="RefSeq" id="WP_275090142.1">
    <property type="nucleotide sequence ID" value="NZ_CP119078.1"/>
</dbReference>
<name>A0ABY8AUF4_9GAMM</name>
<keyword evidence="1 4" id="KW-0378">Hydrolase</keyword>
<evidence type="ECO:0000256" key="1">
    <source>
        <dbReference type="ARBA" id="ARBA00022801"/>
    </source>
</evidence>
<organism evidence="4 5">
    <name type="scientific">Legionella cardiaca</name>
    <dbReference type="NCBI Taxonomy" id="1071983"/>
    <lineage>
        <taxon>Bacteria</taxon>
        <taxon>Pseudomonadati</taxon>
        <taxon>Pseudomonadota</taxon>
        <taxon>Gammaproteobacteria</taxon>
        <taxon>Legionellales</taxon>
        <taxon>Legionellaceae</taxon>
        <taxon>Legionella</taxon>
    </lineage>
</organism>
<reference evidence="4 5" key="1">
    <citation type="submission" date="2023-02" db="EMBL/GenBank/DDBJ databases">
        <title>Genome Sequence of L. cardiaca H63T.</title>
        <authorList>
            <person name="Lopez A.E."/>
            <person name="Cianciotto N.P."/>
        </authorList>
    </citation>
    <scope>NUCLEOTIDE SEQUENCE [LARGE SCALE GENOMIC DNA]</scope>
    <source>
        <strain evidence="4 5">H63</strain>
    </source>
</reference>
<dbReference type="Pfam" id="PF01156">
    <property type="entry name" value="IU_nuc_hydro"/>
    <property type="match status" value="1"/>
</dbReference>